<dbReference type="Proteomes" id="UP001155057">
    <property type="component" value="Unassembled WGS sequence"/>
</dbReference>
<dbReference type="EMBL" id="JANUAE010000004">
    <property type="protein sequence ID" value="MCS3709897.1"/>
    <property type="molecule type" value="Genomic_DNA"/>
</dbReference>
<evidence type="ECO:0000256" key="2">
    <source>
        <dbReference type="SAM" id="Phobius"/>
    </source>
</evidence>
<keyword evidence="2" id="KW-1133">Transmembrane helix</keyword>
<proteinExistence type="predicted"/>
<keyword evidence="2" id="KW-0472">Membrane</keyword>
<comment type="caution">
    <text evidence="3">The sequence shown here is derived from an EMBL/GenBank/DDBJ whole genome shotgun (WGS) entry which is preliminary data.</text>
</comment>
<evidence type="ECO:0000313" key="4">
    <source>
        <dbReference type="Proteomes" id="UP001155057"/>
    </source>
</evidence>
<sequence>MTDRSVTDEHIHEARSAEEYSPSRAVMRSRGRKEGIQGGADAGETTGRAGSEWQDHLPIERGGKSAFRWVGDLTLLITGIGTVVVNLVAVGFGMGVWLKQWQGWSPAVVTGLMTAGGLSILGWGLFRD</sequence>
<organism evidence="3 4">
    <name type="scientific">Salinibacter ruber</name>
    <dbReference type="NCBI Taxonomy" id="146919"/>
    <lineage>
        <taxon>Bacteria</taxon>
        <taxon>Pseudomonadati</taxon>
        <taxon>Rhodothermota</taxon>
        <taxon>Rhodothermia</taxon>
        <taxon>Rhodothermales</taxon>
        <taxon>Salinibacteraceae</taxon>
        <taxon>Salinibacter</taxon>
    </lineage>
</organism>
<evidence type="ECO:0000256" key="1">
    <source>
        <dbReference type="SAM" id="MobiDB-lite"/>
    </source>
</evidence>
<gene>
    <name evidence="3" type="ORF">GGP61_001501</name>
</gene>
<feature type="compositionally biased region" description="Basic and acidic residues" evidence="1">
    <location>
        <begin position="1"/>
        <end position="18"/>
    </location>
</feature>
<accession>A0A9X2QBD0</accession>
<protein>
    <submittedName>
        <fullName evidence="3">Uncharacterized protein</fullName>
    </submittedName>
</protein>
<feature type="transmembrane region" description="Helical" evidence="2">
    <location>
        <begin position="104"/>
        <end position="126"/>
    </location>
</feature>
<evidence type="ECO:0000313" key="3">
    <source>
        <dbReference type="EMBL" id="MCS3709897.1"/>
    </source>
</evidence>
<feature type="transmembrane region" description="Helical" evidence="2">
    <location>
        <begin position="73"/>
        <end position="98"/>
    </location>
</feature>
<reference evidence="3" key="1">
    <citation type="submission" date="2022-08" db="EMBL/GenBank/DDBJ databases">
        <title>Genomic Encyclopedia of Type Strains, Phase V (KMG-V): Genome sequencing to study the core and pangenomes of soil and plant-associated prokaryotes.</title>
        <authorList>
            <person name="Whitman W."/>
        </authorList>
    </citation>
    <scope>NUCLEOTIDE SEQUENCE</scope>
    <source>
        <strain evidence="3">SP3049</strain>
    </source>
</reference>
<name>A0A9X2QBD0_9BACT</name>
<keyword evidence="2" id="KW-0812">Transmembrane</keyword>
<feature type="region of interest" description="Disordered" evidence="1">
    <location>
        <begin position="1"/>
        <end position="55"/>
    </location>
</feature>
<dbReference type="AlphaFoldDB" id="A0A9X2QBD0"/>